<dbReference type="EMBL" id="CP000125">
    <property type="protein sequence ID" value="ABA51473.1"/>
    <property type="molecule type" value="Genomic_DNA"/>
</dbReference>
<proteinExistence type="predicted"/>
<evidence type="ECO:0000313" key="2">
    <source>
        <dbReference type="Proteomes" id="UP000002700"/>
    </source>
</evidence>
<gene>
    <name evidence="1" type="ordered locus">BURPS1710b_A1865</name>
</gene>
<dbReference type="EnsemblBacteria" id="ABA51473">
    <property type="protein sequence ID" value="ABA51473"/>
    <property type="gene ID" value="BURPS1710b_A1865"/>
</dbReference>
<dbReference type="AlphaFoldDB" id="Q3JHD1"/>
<dbReference type="Proteomes" id="UP000002700">
    <property type="component" value="Chromosome II"/>
</dbReference>
<accession>Q3JHD1</accession>
<evidence type="ECO:0000313" key="1">
    <source>
        <dbReference type="EMBL" id="ABA51473.1"/>
    </source>
</evidence>
<dbReference type="HOGENOM" id="CLU_625386_0_0_4"/>
<dbReference type="KEGG" id="bpm:BURPS1710b_A1865"/>
<reference evidence="1 2" key="1">
    <citation type="submission" date="2005-09" db="EMBL/GenBank/DDBJ databases">
        <authorList>
            <person name="Woods D.E."/>
            <person name="Nierman W.C."/>
        </authorList>
    </citation>
    <scope>NUCLEOTIDE SEQUENCE [LARGE SCALE GENOMIC DNA]</scope>
    <source>
        <strain evidence="1 2">1710b</strain>
    </source>
</reference>
<name>Q3JHD1_BURP1</name>
<protein>
    <submittedName>
        <fullName evidence="1">Uncharacterized protein</fullName>
    </submittedName>
</protein>
<organism evidence="1 2">
    <name type="scientific">Burkholderia pseudomallei (strain 1710b)</name>
    <dbReference type="NCBI Taxonomy" id="320372"/>
    <lineage>
        <taxon>Bacteria</taxon>
        <taxon>Pseudomonadati</taxon>
        <taxon>Pseudomonadota</taxon>
        <taxon>Betaproteobacteria</taxon>
        <taxon>Burkholderiales</taxon>
        <taxon>Burkholderiaceae</taxon>
        <taxon>Burkholderia</taxon>
        <taxon>pseudomallei group</taxon>
    </lineage>
</organism>
<sequence length="507" mass="56897">MNRVAAPSDRLVAQSCPRGFARAAEPVPRARMPVRQPPARAEQLRAQRRRAIVVLLVEAAILQRGHHPVDEIVERLGHDRARHVEAVDIRFVDPCGKLVRHLRRRADHRLIAAADRHLIEHAPHGPCAGRALLRDRVDGRLNRIGLHVRDRLVEAEAREIDAGRAREVREARLRIRVAPVFVELLARGPLVLVRHDRDAREDLDRRRIAADPRGGRANVGHRRARGGLALAVHEHAFGVLRGELDAARRRSGLIQHRRALRRRLAQMNRVDRVIRSVVAHAAHLVGPREHARGAVADHGVVVPAPLPELVDHFHVVVGARVAVVVPDLPREPHAARGAVEIARHDVPADAAFRQVIEGRHPPREQVRRLVRQVRGHAEAEVLRHLRHRRHEQQRIVDGHLHRFAQREIGAAAVHVVDADDIREKDRVELAALERAREIGPVVEIGVLRGAVARVGPQAVIDMADAIHVERVQQDLFVRHRARLRFHHAIAYSRPNASSSACRTAGEC</sequence>